<evidence type="ECO:0000313" key="2">
    <source>
        <dbReference type="Proteomes" id="UP001154282"/>
    </source>
</evidence>
<dbReference type="AlphaFoldDB" id="A0AAV0NIL1"/>
<dbReference type="Proteomes" id="UP001154282">
    <property type="component" value="Unassembled WGS sequence"/>
</dbReference>
<name>A0AAV0NIL1_9ROSI</name>
<reference evidence="1" key="1">
    <citation type="submission" date="2022-08" db="EMBL/GenBank/DDBJ databases">
        <authorList>
            <person name="Gutierrez-Valencia J."/>
        </authorList>
    </citation>
    <scope>NUCLEOTIDE SEQUENCE</scope>
</reference>
<evidence type="ECO:0000313" key="1">
    <source>
        <dbReference type="EMBL" id="CAI0458458.1"/>
    </source>
</evidence>
<keyword evidence="2" id="KW-1185">Reference proteome</keyword>
<comment type="caution">
    <text evidence="1">The sequence shown here is derived from an EMBL/GenBank/DDBJ whole genome shotgun (WGS) entry which is preliminary data.</text>
</comment>
<accession>A0AAV0NIL1</accession>
<gene>
    <name evidence="1" type="ORF">LITE_LOCUS33545</name>
</gene>
<organism evidence="1 2">
    <name type="scientific">Linum tenue</name>
    <dbReference type="NCBI Taxonomy" id="586396"/>
    <lineage>
        <taxon>Eukaryota</taxon>
        <taxon>Viridiplantae</taxon>
        <taxon>Streptophyta</taxon>
        <taxon>Embryophyta</taxon>
        <taxon>Tracheophyta</taxon>
        <taxon>Spermatophyta</taxon>
        <taxon>Magnoliopsida</taxon>
        <taxon>eudicotyledons</taxon>
        <taxon>Gunneridae</taxon>
        <taxon>Pentapetalae</taxon>
        <taxon>rosids</taxon>
        <taxon>fabids</taxon>
        <taxon>Malpighiales</taxon>
        <taxon>Linaceae</taxon>
        <taxon>Linum</taxon>
    </lineage>
</organism>
<proteinExistence type="predicted"/>
<sequence length="38" mass="4647">MLRKSSEGVDWKEIDPQSRESSIPFLRDIFFYQFLPFH</sequence>
<dbReference type="EMBL" id="CAMGYJ010000008">
    <property type="protein sequence ID" value="CAI0458458.1"/>
    <property type="molecule type" value="Genomic_DNA"/>
</dbReference>
<protein>
    <submittedName>
        <fullName evidence="1">Uncharacterized protein</fullName>
    </submittedName>
</protein>